<evidence type="ECO:0000313" key="3">
    <source>
        <dbReference type="Proteomes" id="UP001500888"/>
    </source>
</evidence>
<proteinExistence type="predicted"/>
<sequence length="133" mass="13007">MNSDYSDGTRPGYGPRCGPGVSDGRPLSGDRAHPAGSVRIWGPGPSGGSVRIRETGPIRGGRIPGSGPFAAGRSASGGLGCLRRGWSASGGLGDCGGVGPHPGGRVVCGGGRLVRETGAHPAGTPAAEEAPEL</sequence>
<accession>A0ABP7J7V6</accession>
<gene>
    <name evidence="2" type="ORF">GCM10022226_67690</name>
</gene>
<organism evidence="2 3">
    <name type="scientific">Sphaerisporangium flaviroseum</name>
    <dbReference type="NCBI Taxonomy" id="509199"/>
    <lineage>
        <taxon>Bacteria</taxon>
        <taxon>Bacillati</taxon>
        <taxon>Actinomycetota</taxon>
        <taxon>Actinomycetes</taxon>
        <taxon>Streptosporangiales</taxon>
        <taxon>Streptosporangiaceae</taxon>
        <taxon>Sphaerisporangium</taxon>
    </lineage>
</organism>
<feature type="region of interest" description="Disordered" evidence="1">
    <location>
        <begin position="1"/>
        <end position="71"/>
    </location>
</feature>
<comment type="caution">
    <text evidence="2">The sequence shown here is derived from an EMBL/GenBank/DDBJ whole genome shotgun (WGS) entry which is preliminary data.</text>
</comment>
<reference evidence="3" key="1">
    <citation type="journal article" date="2019" name="Int. J. Syst. Evol. Microbiol.">
        <title>The Global Catalogue of Microorganisms (GCM) 10K type strain sequencing project: providing services to taxonomists for standard genome sequencing and annotation.</title>
        <authorList>
            <consortium name="The Broad Institute Genomics Platform"/>
            <consortium name="The Broad Institute Genome Sequencing Center for Infectious Disease"/>
            <person name="Wu L."/>
            <person name="Ma J."/>
        </authorList>
    </citation>
    <scope>NUCLEOTIDE SEQUENCE [LARGE SCALE GENOMIC DNA]</scope>
    <source>
        <strain evidence="3">JCM 16908</strain>
    </source>
</reference>
<dbReference type="Proteomes" id="UP001500888">
    <property type="component" value="Unassembled WGS sequence"/>
</dbReference>
<dbReference type="EMBL" id="BAAAZR010000038">
    <property type="protein sequence ID" value="GAA3836283.1"/>
    <property type="molecule type" value="Genomic_DNA"/>
</dbReference>
<name>A0ABP7J7V6_9ACTN</name>
<keyword evidence="3" id="KW-1185">Reference proteome</keyword>
<protein>
    <submittedName>
        <fullName evidence="2">Uncharacterized protein</fullName>
    </submittedName>
</protein>
<evidence type="ECO:0000313" key="2">
    <source>
        <dbReference type="EMBL" id="GAA3836283.1"/>
    </source>
</evidence>
<evidence type="ECO:0000256" key="1">
    <source>
        <dbReference type="SAM" id="MobiDB-lite"/>
    </source>
</evidence>